<dbReference type="InterPro" id="IPR050312">
    <property type="entry name" value="IolE/XylAMocC-like"/>
</dbReference>
<comment type="caution">
    <text evidence="2">The sequence shown here is derived from an EMBL/GenBank/DDBJ whole genome shotgun (WGS) entry which is preliminary data.</text>
</comment>
<sequence>MMIPGMLSVTFRKLAPQEIVTLTKQAGLQAIAWGSDVHVPAGNLELAAEVGKLTTDAGLQVAAYASYYRLGSGEGEDFDQLAETAESLGTKVIRVWAGSCGSAEADETTWDRVSEDARRVAAIAASRSMTVTLEYHQNTLTDTLESTLKLLQLVPEPSFTCDWQRLHEGESELFRQEIEALRGRLFNLHVSYYQDRVQQPLAAGDQAWLSHFKQVNTFGGSRYALIEFVADGEPKQFLEDAATLLALIGEAEAVSARS</sequence>
<reference evidence="3" key="1">
    <citation type="journal article" date="2019" name="Int. J. Syst. Evol. Microbiol.">
        <title>The Global Catalogue of Microorganisms (GCM) 10K type strain sequencing project: providing services to taxonomists for standard genome sequencing and annotation.</title>
        <authorList>
            <consortium name="The Broad Institute Genomics Platform"/>
            <consortium name="The Broad Institute Genome Sequencing Center for Infectious Disease"/>
            <person name="Wu L."/>
            <person name="Ma J."/>
        </authorList>
    </citation>
    <scope>NUCLEOTIDE SEQUENCE [LARGE SCALE GENOMIC DNA]</scope>
    <source>
        <strain evidence="3">CCUG 59129</strain>
    </source>
</reference>
<dbReference type="PANTHER" id="PTHR12110:SF41">
    <property type="entry name" value="INOSOSE DEHYDRATASE"/>
    <property type="match status" value="1"/>
</dbReference>
<keyword evidence="3" id="KW-1185">Reference proteome</keyword>
<evidence type="ECO:0000313" key="2">
    <source>
        <dbReference type="EMBL" id="MFD0958080.1"/>
    </source>
</evidence>
<dbReference type="EMBL" id="JBHTJZ010000004">
    <property type="protein sequence ID" value="MFD0958080.1"/>
    <property type="molecule type" value="Genomic_DNA"/>
</dbReference>
<protein>
    <submittedName>
        <fullName evidence="2">Sugar phosphate isomerase/epimerase family protein</fullName>
    </submittedName>
</protein>
<dbReference type="InterPro" id="IPR036237">
    <property type="entry name" value="Xyl_isomerase-like_sf"/>
</dbReference>
<keyword evidence="2" id="KW-0413">Isomerase</keyword>
<evidence type="ECO:0000259" key="1">
    <source>
        <dbReference type="Pfam" id="PF01261"/>
    </source>
</evidence>
<dbReference type="GO" id="GO:0016853">
    <property type="term" value="F:isomerase activity"/>
    <property type="evidence" value="ECO:0007669"/>
    <property type="project" value="UniProtKB-KW"/>
</dbReference>
<proteinExistence type="predicted"/>
<evidence type="ECO:0000313" key="3">
    <source>
        <dbReference type="Proteomes" id="UP001596989"/>
    </source>
</evidence>
<dbReference type="Pfam" id="PF01261">
    <property type="entry name" value="AP_endonuc_2"/>
    <property type="match status" value="1"/>
</dbReference>
<feature type="domain" description="Xylose isomerase-like TIM barrel" evidence="1">
    <location>
        <begin position="22"/>
        <end position="241"/>
    </location>
</feature>
<organism evidence="2 3">
    <name type="scientific">Paenibacillus chungangensis</name>
    <dbReference type="NCBI Taxonomy" id="696535"/>
    <lineage>
        <taxon>Bacteria</taxon>
        <taxon>Bacillati</taxon>
        <taxon>Bacillota</taxon>
        <taxon>Bacilli</taxon>
        <taxon>Bacillales</taxon>
        <taxon>Paenibacillaceae</taxon>
        <taxon>Paenibacillus</taxon>
    </lineage>
</organism>
<accession>A0ABW3HKS0</accession>
<dbReference type="Gene3D" id="3.20.20.150">
    <property type="entry name" value="Divalent-metal-dependent TIM barrel enzymes"/>
    <property type="match status" value="1"/>
</dbReference>
<gene>
    <name evidence="2" type="ORF">ACFQ2I_01615</name>
</gene>
<dbReference type="PANTHER" id="PTHR12110">
    <property type="entry name" value="HYDROXYPYRUVATE ISOMERASE"/>
    <property type="match status" value="1"/>
</dbReference>
<dbReference type="SUPFAM" id="SSF51658">
    <property type="entry name" value="Xylose isomerase-like"/>
    <property type="match status" value="1"/>
</dbReference>
<dbReference type="RefSeq" id="WP_377561715.1">
    <property type="nucleotide sequence ID" value="NZ_JBHTJZ010000004.1"/>
</dbReference>
<name>A0ABW3HKS0_9BACL</name>
<dbReference type="Proteomes" id="UP001596989">
    <property type="component" value="Unassembled WGS sequence"/>
</dbReference>
<dbReference type="InterPro" id="IPR013022">
    <property type="entry name" value="Xyl_isomerase-like_TIM-brl"/>
</dbReference>